<dbReference type="AlphaFoldDB" id="A0A645IRH5"/>
<sequence>MKMDRIRLKIVDLYWICIKRCGYKFVQIGQIKMKEGRDNHEKEVYHYGSGGYGCRIDAHRL</sequence>
<gene>
    <name evidence="1" type="ORF">SDC9_201493</name>
</gene>
<evidence type="ECO:0000313" key="1">
    <source>
        <dbReference type="EMBL" id="MPN53827.1"/>
    </source>
</evidence>
<protein>
    <submittedName>
        <fullName evidence="1">Uncharacterized protein</fullName>
    </submittedName>
</protein>
<name>A0A645IRH5_9ZZZZ</name>
<reference evidence="1" key="1">
    <citation type="submission" date="2019-08" db="EMBL/GenBank/DDBJ databases">
        <authorList>
            <person name="Kucharzyk K."/>
            <person name="Murdoch R.W."/>
            <person name="Higgins S."/>
            <person name="Loffler F."/>
        </authorList>
    </citation>
    <scope>NUCLEOTIDE SEQUENCE</scope>
</reference>
<comment type="caution">
    <text evidence="1">The sequence shown here is derived from an EMBL/GenBank/DDBJ whole genome shotgun (WGS) entry which is preliminary data.</text>
</comment>
<organism evidence="1">
    <name type="scientific">bioreactor metagenome</name>
    <dbReference type="NCBI Taxonomy" id="1076179"/>
    <lineage>
        <taxon>unclassified sequences</taxon>
        <taxon>metagenomes</taxon>
        <taxon>ecological metagenomes</taxon>
    </lineage>
</organism>
<dbReference type="EMBL" id="VSSQ01121376">
    <property type="protein sequence ID" value="MPN53827.1"/>
    <property type="molecule type" value="Genomic_DNA"/>
</dbReference>
<accession>A0A645IRH5</accession>
<proteinExistence type="predicted"/>